<dbReference type="InterPro" id="IPR001261">
    <property type="entry name" value="ArgE/DapE_CS"/>
</dbReference>
<evidence type="ECO:0000313" key="11">
    <source>
        <dbReference type="Proteomes" id="UP000192050"/>
    </source>
</evidence>
<dbReference type="PANTHER" id="PTHR43808:SF28">
    <property type="entry name" value="[LYSW]-LYSINE_[LYSW]-ORNITHINE HYDROLASE"/>
    <property type="match status" value="1"/>
</dbReference>
<comment type="function">
    <text evidence="8">Catalyzes the release of L-lysine from [LysW]-gamma-L-lysine and the release of L-ornithine from [LysW]-L-ornithine.</text>
</comment>
<dbReference type="HAMAP" id="MF_01120">
    <property type="entry name" value="LysK"/>
    <property type="match status" value="1"/>
</dbReference>
<dbReference type="EMBL" id="CP015363">
    <property type="protein sequence ID" value="ARD84423.1"/>
    <property type="molecule type" value="Genomic_DNA"/>
</dbReference>
<dbReference type="GeneID" id="31676017"/>
<keyword evidence="1 8" id="KW-0963">Cytoplasm</keyword>
<evidence type="ECO:0000256" key="1">
    <source>
        <dbReference type="ARBA" id="ARBA00022490"/>
    </source>
</evidence>
<comment type="cofactor">
    <cofactor evidence="8">
        <name>Zn(2+)</name>
        <dbReference type="ChEBI" id="CHEBI:29105"/>
    </cofactor>
    <cofactor evidence="8">
        <name>Co(2+)</name>
        <dbReference type="ChEBI" id="CHEBI:48828"/>
    </cofactor>
    <text evidence="8">Binds 2 Zn(2+) or Co(2+) ions per subunit.</text>
</comment>
<feature type="binding site" evidence="8">
    <location>
        <position position="325"/>
    </location>
    <ligand>
        <name>Zn(2+)</name>
        <dbReference type="ChEBI" id="CHEBI:29105"/>
        <label>2</label>
    </ligand>
</feature>
<dbReference type="GO" id="GO:0005737">
    <property type="term" value="C:cytoplasm"/>
    <property type="evidence" value="ECO:0007669"/>
    <property type="project" value="UniProtKB-SubCell"/>
</dbReference>
<feature type="domain" description="Peptidase M20 dimerisation" evidence="9">
    <location>
        <begin position="155"/>
        <end position="254"/>
    </location>
</feature>
<dbReference type="InterPro" id="IPR002933">
    <property type="entry name" value="Peptidase_M20"/>
</dbReference>
<dbReference type="UniPathway" id="UPA00068"/>
<dbReference type="Proteomes" id="UP000192050">
    <property type="component" value="Chromosome"/>
</dbReference>
<evidence type="ECO:0000256" key="6">
    <source>
        <dbReference type="ARBA" id="ARBA00023154"/>
    </source>
</evidence>
<name>A0A1V0N2Q0_9ARCH</name>
<keyword evidence="7 8" id="KW-0170">Cobalt</keyword>
<keyword evidence="2 8" id="KW-0028">Amino-acid biosynthesis</keyword>
<dbReference type="GO" id="GO:0008270">
    <property type="term" value="F:zinc ion binding"/>
    <property type="evidence" value="ECO:0007669"/>
    <property type="project" value="UniProtKB-UniRule"/>
</dbReference>
<dbReference type="Gene3D" id="3.40.630.10">
    <property type="entry name" value="Zn peptidases"/>
    <property type="match status" value="1"/>
</dbReference>
<feature type="binding site" evidence="8">
    <location>
        <position position="87"/>
    </location>
    <ligand>
        <name>Zn(2+)</name>
        <dbReference type="ChEBI" id="CHEBI:29105"/>
        <label>2</label>
    </ligand>
</feature>
<dbReference type="PROSITE" id="PS00759">
    <property type="entry name" value="ARGE_DAPE_CPG2_2"/>
    <property type="match status" value="1"/>
</dbReference>
<evidence type="ECO:0000256" key="4">
    <source>
        <dbReference type="ARBA" id="ARBA00022801"/>
    </source>
</evidence>
<accession>A0A1V0N2Q0</accession>
<comment type="catalytic activity">
    <reaction evidence="8">
        <text>[amino-group carrier protein]-C-terminal-gamma-(L-ornithyl)-L-glutamate + H2O = [amino-group carrier protein]-C-terminal-L-glutamate + L-ornithine</text>
        <dbReference type="Rhea" id="RHEA:52676"/>
        <dbReference type="Rhea" id="RHEA-COMP:9693"/>
        <dbReference type="Rhea" id="RHEA-COMP:13328"/>
        <dbReference type="ChEBI" id="CHEBI:15377"/>
        <dbReference type="ChEBI" id="CHEBI:46911"/>
        <dbReference type="ChEBI" id="CHEBI:78525"/>
        <dbReference type="ChEBI" id="CHEBI:136763"/>
        <dbReference type="EC" id="3.5.1.132"/>
    </reaction>
</comment>
<dbReference type="KEGG" id="fai:FAD_0509"/>
<keyword evidence="11" id="KW-1185">Reference proteome</keyword>
<dbReference type="Gene3D" id="3.30.70.360">
    <property type="match status" value="1"/>
</dbReference>
<dbReference type="EC" id="3.5.1.132" evidence="8"/>
<dbReference type="AlphaFoldDB" id="A0A1V0N2Q0"/>
<evidence type="ECO:0000256" key="3">
    <source>
        <dbReference type="ARBA" id="ARBA00022723"/>
    </source>
</evidence>
<feature type="binding site" evidence="8">
    <location>
        <position position="120"/>
    </location>
    <ligand>
        <name>Zn(2+)</name>
        <dbReference type="ChEBI" id="CHEBI:29105"/>
        <label>2</label>
    </ligand>
</feature>
<dbReference type="GO" id="GO:0042450">
    <property type="term" value="P:L-arginine biosynthetic process via ornithine"/>
    <property type="evidence" value="ECO:0007669"/>
    <property type="project" value="UniProtKB-UniRule"/>
</dbReference>
<keyword evidence="4 8" id="KW-0378">Hydrolase</keyword>
<dbReference type="InterPro" id="IPR036264">
    <property type="entry name" value="Bact_exopeptidase_dim_dom"/>
</dbReference>
<evidence type="ECO:0000313" key="10">
    <source>
        <dbReference type="EMBL" id="ARD84423.1"/>
    </source>
</evidence>
<reference evidence="10 11" key="1">
    <citation type="submission" date="2011-10" db="EMBL/GenBank/DDBJ databases">
        <title>Metabolic and evolutionary patterns in the extreme acidophile Ferroplasma acidiphilum.</title>
        <authorList>
            <person name="Golyshina O.V."/>
            <person name="Kozyavkin S.A."/>
            <person name="Tatusov R.L."/>
            <person name="Slesarev A.I."/>
            <person name="Golyshin P.N."/>
        </authorList>
    </citation>
    <scope>NUCLEOTIDE SEQUENCE [LARGE SCALE GENOMIC DNA]</scope>
    <source>
        <strain evidence="11">Y</strain>
    </source>
</reference>
<dbReference type="RefSeq" id="WP_081141643.1">
    <property type="nucleotide sequence ID" value="NZ_CP015363.1"/>
</dbReference>
<keyword evidence="3 8" id="KW-0479">Metal-binding</keyword>
<evidence type="ECO:0000256" key="7">
    <source>
        <dbReference type="ARBA" id="ARBA00023285"/>
    </source>
</evidence>
<dbReference type="SUPFAM" id="SSF55031">
    <property type="entry name" value="Bacterial exopeptidase dimerisation domain"/>
    <property type="match status" value="1"/>
</dbReference>
<feature type="binding site" evidence="8">
    <location>
        <position position="87"/>
    </location>
    <ligand>
        <name>Zn(2+)</name>
        <dbReference type="ChEBI" id="CHEBI:29105"/>
        <label>1</label>
    </ligand>
</feature>
<feature type="active site" description="Proton acceptor" evidence="8">
    <location>
        <position position="119"/>
    </location>
</feature>
<dbReference type="UniPathway" id="UPA00033">
    <property type="reaction ID" value="UER00039"/>
</dbReference>
<comment type="pathway">
    <text evidence="8">Amino-acid biosynthesis; L-lysine biosynthesis via AAA pathway; L-lysine from L-alpha-aminoadipate (Thermus route): step 5/5.</text>
</comment>
<evidence type="ECO:0000256" key="8">
    <source>
        <dbReference type="HAMAP-Rule" id="MF_01120"/>
    </source>
</evidence>
<dbReference type="InterPro" id="IPR050072">
    <property type="entry name" value="Peptidase_M20A"/>
</dbReference>
<keyword evidence="5 8" id="KW-0862">Zinc</keyword>
<dbReference type="Pfam" id="PF01546">
    <property type="entry name" value="Peptidase_M20"/>
    <property type="match status" value="1"/>
</dbReference>
<dbReference type="PANTHER" id="PTHR43808">
    <property type="entry name" value="ACETYLORNITHINE DEACETYLASE"/>
    <property type="match status" value="1"/>
</dbReference>
<feature type="active site" evidence="8">
    <location>
        <position position="65"/>
    </location>
</feature>
<dbReference type="OrthoDB" id="133929at2157"/>
<evidence type="ECO:0000256" key="5">
    <source>
        <dbReference type="ARBA" id="ARBA00022833"/>
    </source>
</evidence>
<dbReference type="Pfam" id="PF07687">
    <property type="entry name" value="M20_dimer"/>
    <property type="match status" value="1"/>
</dbReference>
<proteinExistence type="inferred from homology"/>
<dbReference type="GO" id="GO:0019878">
    <property type="term" value="P:lysine biosynthetic process via aminoadipic acid"/>
    <property type="evidence" value="ECO:0007669"/>
    <property type="project" value="UniProtKB-UniRule"/>
</dbReference>
<dbReference type="InterPro" id="IPR010175">
    <property type="entry name" value="LysK"/>
</dbReference>
<keyword evidence="8" id="KW-0055">Arginine biosynthesis</keyword>
<dbReference type="SUPFAM" id="SSF53187">
    <property type="entry name" value="Zn-dependent exopeptidases"/>
    <property type="match status" value="1"/>
</dbReference>
<comment type="similarity">
    <text evidence="8">Belongs to the peptidase M20A family. LysK subfamily.</text>
</comment>
<organism evidence="10 11">
    <name type="scientific">Ferroplasma acidiphilum</name>
    <dbReference type="NCBI Taxonomy" id="74969"/>
    <lineage>
        <taxon>Archaea</taxon>
        <taxon>Methanobacteriati</taxon>
        <taxon>Thermoplasmatota</taxon>
        <taxon>Thermoplasmata</taxon>
        <taxon>Thermoplasmatales</taxon>
        <taxon>Ferroplasmaceae</taxon>
        <taxon>Ferroplasma</taxon>
    </lineage>
</organism>
<dbReference type="GO" id="GO:0050897">
    <property type="term" value="F:cobalt ion binding"/>
    <property type="evidence" value="ECO:0007669"/>
    <property type="project" value="UniProtKB-UniRule"/>
</dbReference>
<evidence type="ECO:0000259" key="9">
    <source>
        <dbReference type="Pfam" id="PF07687"/>
    </source>
</evidence>
<dbReference type="InterPro" id="IPR011650">
    <property type="entry name" value="Peptidase_M20_dimer"/>
</dbReference>
<dbReference type="GO" id="GO:0016811">
    <property type="term" value="F:hydrolase activity, acting on carbon-nitrogen (but not peptide) bonds, in linear amides"/>
    <property type="evidence" value="ECO:0007669"/>
    <property type="project" value="UniProtKB-UniRule"/>
</dbReference>
<feature type="binding site" evidence="8">
    <location>
        <position position="63"/>
    </location>
    <ligand>
        <name>Zn(2+)</name>
        <dbReference type="ChEBI" id="CHEBI:29105"/>
        <label>1</label>
    </ligand>
</feature>
<dbReference type="STRING" id="74969.FAD_0509"/>
<keyword evidence="6 8" id="KW-0457">Lysine biosynthesis</keyword>
<gene>
    <name evidence="8 10" type="primary">lysK</name>
    <name evidence="10" type="ORF">FAD_0509</name>
</gene>
<comment type="catalytic activity">
    <reaction evidence="8">
        <text>[amino-group carrier protein]-C-terminal-gamma-(L-lysyl)-L-glutamate + H2O = [amino-group carrier protein]-C-terminal-L-glutamate + L-lysine</text>
        <dbReference type="Rhea" id="RHEA:48684"/>
        <dbReference type="Rhea" id="RHEA-COMP:9693"/>
        <dbReference type="Rhea" id="RHEA-COMP:9715"/>
        <dbReference type="ChEBI" id="CHEBI:15377"/>
        <dbReference type="ChEBI" id="CHEBI:32551"/>
        <dbReference type="ChEBI" id="CHEBI:78525"/>
        <dbReference type="ChEBI" id="CHEBI:78526"/>
        <dbReference type="EC" id="3.5.1.130"/>
    </reaction>
</comment>
<feature type="binding site" evidence="8">
    <location>
        <position position="143"/>
    </location>
    <ligand>
        <name>Zn(2+)</name>
        <dbReference type="ChEBI" id="CHEBI:29105"/>
        <label>1</label>
    </ligand>
</feature>
<dbReference type="EC" id="3.5.1.130" evidence="8"/>
<dbReference type="NCBIfam" id="TIGR01902">
    <property type="entry name" value="dapE-lys-deAc"/>
    <property type="match status" value="1"/>
</dbReference>
<evidence type="ECO:0000256" key="2">
    <source>
        <dbReference type="ARBA" id="ARBA00022605"/>
    </source>
</evidence>
<comment type="pathway">
    <text evidence="8">Amino-acid biosynthesis; L-arginine biosynthesis.</text>
</comment>
<sequence length="355" mass="39146">MNPKDMLIEMLNIYSPSGKEGEIAKLLKEYMVDLDFEEPVIDDQLNVISVNGKGSPAVFLCGHEDTVPGILEVKSDGNMVYGRGAVDAKSSLLALILGARKAMDNGFKGKLLVSAASGEESDSKGINNIMENYHGYDYAIFGEPGGSMNITAGYKGRLLMKVDVKTATHHASSSWMESNAIDLLMGLWVKIREQYGNNKDFNSVSAGITRFNGGEYDNMTPEHASMYIDIRYPKSVSEDELTGELKSYMEELLVKNYSYTIESRTYPYISDMKSSLVKSFKSGISRNGMAPRLIFKSGSGDMNNLGHVWKIPAITYGPGDTQLSHTQNEVIDIRDLYKSIDVISDSLVSMQLDQA</sequence>
<protein>
    <recommendedName>
        <fullName evidence="8">Putative [LysW]-lysine/[LysW]-ornithine hydrolase</fullName>
        <ecNumber evidence="8">3.5.1.130</ecNumber>
        <ecNumber evidence="8">3.5.1.132</ecNumber>
    </recommendedName>
</protein>
<comment type="subcellular location">
    <subcellularLocation>
        <location evidence="8">Cytoplasm</location>
    </subcellularLocation>
</comment>